<sequence>MKVQITNSRTEEILKVQANNENDEVSKATPGEVEESLRLIDDLKFFLATAPVNWQENQIIRRYYLNSGQGFVSCVFWNNLYYITGTDIVKCCLYRMQKFGREVVQKKKFEEGIFSDLRNLKCGIDATLEQPKSEFLSFLFRNMCLKTQKKQKVFFWFSVAHDKLFADALERDLKRESLNQPSTTKPVNEPALSFSYDSSSDKPLYDQLLQHLDSRRPSSTTKSDNSPPKLESENFKDNELVTVTNQPLLGVGLMDDDAPESPSQINDFIPQKLIIEPNTLELNGLTEETPHDLPKNTAKGRDEEDFPLDYFPVSVEYPTEENAFDPFPPQAFTPAAPSMPISYDNVNERDSMPVNSLLNRYPYQLSVAPTFPVPPSSSRQHFMTNRDFYSSNNKKEKLVSPSDPTSYMKYDEPVMDFDESRPNENCTNAKSHNSGQQTKQHQLYSNNFQQSYPNGMVPGYYPKMPYYPMGGDPLLDQAFYGADDFFFPPEGCDNNMLYPQTATSWNVLPPQAMQPAPTYVGRPYTPNYRSTPGSAMFPYMQSSNSMQWNTAVSPYSSRAPSTTAKNYPPSTFYSQNINQYPRRRTVGMKSSQGNVPTGNKQSVGKSAKISKPLHIKTSAYQKQYKINLETKARPSAGDEDSAHPDKNKEISMPTPDSNTLVVQSEEDGAHSLEVDTNRRSDKNLPDAT</sequence>
<proteinExistence type="inferred from homology"/>
<keyword evidence="4" id="KW-0539">Nucleus</keyword>
<dbReference type="OrthoDB" id="1095242at2759"/>
<dbReference type="Proteomes" id="UP000501346">
    <property type="component" value="Chromosome ScVIII"/>
</dbReference>
<feature type="compositionally biased region" description="Basic and acidic residues" evidence="6">
    <location>
        <begin position="288"/>
        <end position="302"/>
    </location>
</feature>
<evidence type="ECO:0000313" key="7">
    <source>
        <dbReference type="EMBL" id="QID79932.1"/>
    </source>
</evidence>
<keyword evidence="7" id="KW-0371">Homeobox</keyword>
<gene>
    <name evidence="7" type="primary">STE12_1</name>
    <name evidence="7" type="ORF">GRS66_002233</name>
</gene>
<dbReference type="SMART" id="SM00424">
    <property type="entry name" value="STE"/>
    <property type="match status" value="1"/>
</dbReference>
<dbReference type="GO" id="GO:2000220">
    <property type="term" value="P:regulation of pseudohyphal growth"/>
    <property type="evidence" value="ECO:0007669"/>
    <property type="project" value="TreeGrafter"/>
</dbReference>
<protein>
    <submittedName>
        <fullName evidence="7">Homeodomain transcription factor ste12</fullName>
    </submittedName>
</protein>
<feature type="compositionally biased region" description="Basic and acidic residues" evidence="6">
    <location>
        <begin position="667"/>
        <end position="688"/>
    </location>
</feature>
<feature type="region of interest" description="Disordered" evidence="6">
    <location>
        <begin position="211"/>
        <end position="239"/>
    </location>
</feature>
<keyword evidence="3" id="KW-0804">Transcription</keyword>
<dbReference type="GO" id="GO:0003677">
    <property type="term" value="F:DNA binding"/>
    <property type="evidence" value="ECO:0007669"/>
    <property type="project" value="UniProtKB-KW"/>
</dbReference>
<keyword evidence="8" id="KW-1185">Reference proteome</keyword>
<feature type="region of interest" description="Disordered" evidence="6">
    <location>
        <begin position="587"/>
        <end position="610"/>
    </location>
</feature>
<dbReference type="PANTHER" id="PTHR47427:SF1">
    <property type="entry name" value="PROTEIN STE12"/>
    <property type="match status" value="1"/>
</dbReference>
<dbReference type="GO" id="GO:1990526">
    <property type="term" value="C:Ste12p-Dig1p-Dig2p complex"/>
    <property type="evidence" value="ECO:0007669"/>
    <property type="project" value="TreeGrafter"/>
</dbReference>
<evidence type="ECO:0000256" key="1">
    <source>
        <dbReference type="ARBA" id="ARBA00004123"/>
    </source>
</evidence>
<dbReference type="GO" id="GO:0003700">
    <property type="term" value="F:DNA-binding transcription factor activity"/>
    <property type="evidence" value="ECO:0007669"/>
    <property type="project" value="InterPro"/>
</dbReference>
<feature type="region of interest" description="Disordered" evidence="6">
    <location>
        <begin position="177"/>
        <end position="199"/>
    </location>
</feature>
<feature type="compositionally biased region" description="Basic and acidic residues" evidence="6">
    <location>
        <begin position="640"/>
        <end position="649"/>
    </location>
</feature>
<dbReference type="GO" id="GO:1990527">
    <property type="term" value="C:Tec1p-Ste12p-Dig1p complex"/>
    <property type="evidence" value="ECO:0007669"/>
    <property type="project" value="TreeGrafter"/>
</dbReference>
<comment type="subcellular location">
    <subcellularLocation>
        <location evidence="1">Nucleus</location>
    </subcellularLocation>
</comment>
<evidence type="ECO:0000256" key="6">
    <source>
        <dbReference type="SAM" id="MobiDB-lite"/>
    </source>
</evidence>
<accession>A0A6C1DSC6</accession>
<feature type="region of interest" description="Disordered" evidence="6">
    <location>
        <begin position="285"/>
        <end position="305"/>
    </location>
</feature>
<dbReference type="AlphaFoldDB" id="A0A6C1DSC6"/>
<feature type="compositionally biased region" description="Polar residues" evidence="6">
    <location>
        <begin position="217"/>
        <end position="226"/>
    </location>
</feature>
<name>A0A6C1DSC6_SACPS</name>
<evidence type="ECO:0000256" key="4">
    <source>
        <dbReference type="ARBA" id="ARBA00023242"/>
    </source>
</evidence>
<reference evidence="7 8" key="1">
    <citation type="journal article" date="2019" name="BMC Genomics">
        <title>Chromosome level assembly and comparative genome analysis confirm lager-brewing yeasts originated from a single hybridization.</title>
        <authorList>
            <person name="Salazar A.N."/>
            <person name="Gorter de Vries A.R."/>
            <person name="van den Broek M."/>
            <person name="Brouwers N."/>
            <person name="de la Torre Cortes P."/>
            <person name="Kuijpers N.G.A."/>
            <person name="Daran J.G."/>
            <person name="Abeel T."/>
        </authorList>
    </citation>
    <scope>NUCLEOTIDE SEQUENCE [LARGE SCALE GENOMIC DNA]</scope>
    <source>
        <strain evidence="7 8">CBS 1483</strain>
    </source>
</reference>
<evidence type="ECO:0000256" key="5">
    <source>
        <dbReference type="ARBA" id="ARBA00024345"/>
    </source>
</evidence>
<evidence type="ECO:0000313" key="8">
    <source>
        <dbReference type="Proteomes" id="UP000501346"/>
    </source>
</evidence>
<dbReference type="InterPro" id="IPR052127">
    <property type="entry name" value="STE12_transcription_factor"/>
</dbReference>
<feature type="region of interest" description="Disordered" evidence="6">
    <location>
        <begin position="560"/>
        <end position="579"/>
    </location>
</feature>
<dbReference type="InterPro" id="IPR003120">
    <property type="entry name" value="Ste12"/>
</dbReference>
<keyword evidence="7" id="KW-0238">DNA-binding</keyword>
<dbReference type="EMBL" id="CP048989">
    <property type="protein sequence ID" value="QID79932.1"/>
    <property type="molecule type" value="Genomic_DNA"/>
</dbReference>
<evidence type="ECO:0000256" key="3">
    <source>
        <dbReference type="ARBA" id="ARBA00023163"/>
    </source>
</evidence>
<keyword evidence="2" id="KW-0805">Transcription regulation</keyword>
<evidence type="ECO:0000256" key="2">
    <source>
        <dbReference type="ARBA" id="ARBA00023015"/>
    </source>
</evidence>
<feature type="region of interest" description="Disordered" evidence="6">
    <location>
        <begin position="630"/>
        <end position="688"/>
    </location>
</feature>
<comment type="similarity">
    <text evidence="5">Belongs to the STE12 transcription factor family.</text>
</comment>
<dbReference type="Pfam" id="PF02200">
    <property type="entry name" value="STE"/>
    <property type="match status" value="1"/>
</dbReference>
<feature type="compositionally biased region" description="Basic and acidic residues" evidence="6">
    <location>
        <begin position="230"/>
        <end position="239"/>
    </location>
</feature>
<dbReference type="GO" id="GO:0005634">
    <property type="term" value="C:nucleus"/>
    <property type="evidence" value="ECO:0007669"/>
    <property type="project" value="UniProtKB-SubCell"/>
</dbReference>
<organism evidence="7 8">
    <name type="scientific">Saccharomyces pastorianus</name>
    <name type="common">Lager yeast</name>
    <name type="synonym">Saccharomyces cerevisiae x Saccharomyces eubayanus</name>
    <dbReference type="NCBI Taxonomy" id="27292"/>
    <lineage>
        <taxon>Eukaryota</taxon>
        <taxon>Fungi</taxon>
        <taxon>Dikarya</taxon>
        <taxon>Ascomycota</taxon>
        <taxon>Saccharomycotina</taxon>
        <taxon>Saccharomycetes</taxon>
        <taxon>Saccharomycetales</taxon>
        <taxon>Saccharomycetaceae</taxon>
        <taxon>Saccharomyces</taxon>
    </lineage>
</organism>
<dbReference type="PANTHER" id="PTHR47427">
    <property type="entry name" value="PROTEIN STE12"/>
    <property type="match status" value="1"/>
</dbReference>
<feature type="compositionally biased region" description="Polar residues" evidence="6">
    <location>
        <begin position="588"/>
        <end position="604"/>
    </location>
</feature>